<dbReference type="NCBIfam" id="NF047352">
    <property type="entry name" value="P_loop_sacsin"/>
    <property type="match status" value="1"/>
</dbReference>
<sequence>MRDYDNLEYYDDIKNTLGNKQHADKIIDKIKGIDSEQAKRAIWELVQNARDIAVPIGEKKSVNITIELYDDCLVFKHDGKCFDYKTLFSLIIQVSSKDKKNEEEEQLTVGQFGTGFCTTHAFGRVITLNGSFQLKDGKYVPLTDFILERQGDSDELAFNINEQIKRLDKLTKQQGSDDLPNTTTSLKYTFADENEKQYAHVAVKYIDEYVPYVFALNNAIQSLEVKIKVGNSEEKEKLLQYETKYTQCSIKNKDNIFNGLFIYTILDSRHPDILRNLLYIDCNNVNLLSEFELDKELLKDAKIILPISLNSENELVAQEIRSHFARVFIFFPLIGSQDIWGTTFMMHSPLFTPATERNGLFLVSEALNVQINQSQNRKIIETMNTIIFSFLERYASQIQDVHHIAKLTFPNDKPLEEPLTDIQKNNLNYYNKQRALWQSTLMKLPIIRHCNIQVPQCIANSAFFAPELFNDSHYADDIYKIVSLFWTNIPLKDNDEYKRWTEVLSKWDNTTGDIEWISLEDIAEELQKHGKKDQLIDEQTLIRFYLYAISVNKDIFGSYELLPNLNGEFRKVEFLKENIVLDPCLLSVANDLGLATSGDIIDRKFMFDFTFDEYTGQILNKALLDKRDEIEEKYQGELRKGNNDTQLLDVIERKAFLKLCSVFPPNSSGIRSELMPHICSYWEQEFTYKELESKGEEHRIRYDDAFLPFLLKDWLINLQSKGQDWNKNNSLLILKIIKCAYRLASLIPLIKEYPSFLNQNYELKKNDDLYYEKEKINEELKNIYNSVFKEEEGEENENIENSGTDYDIKNELLHPDFYFDLSKLIEPEKEKKVKLFFEIAERGKDDSILASVIYSAFEQERKSTDSKSILTERFKAIVLDIIQKIAEESSIENKYWSLLFSSIEKEKAELFLESASDTKQGVIFKIMRQNDETIDAIVSMMEDDNLIESLKEKKNINLLKRLVENPEEMEYLSENLDNLKQIIKDAQEAERTRSEEEAHKKHIKTIGENIQNKILSNLQGYELFNTSDIKDEQGGQDFIIRNNGIPVYYIEVKSRWNSLRSIRLSKRQTERASANQDSYAVITVDLSKRENKEDYFPDFDKFKPFIKVLTSVGDKLEVIVPPTGIAEDEIFHIEDYSSTIEQKHFERGCDFDVFIKYLQSRFSL</sequence>
<protein>
    <submittedName>
        <fullName evidence="2">Uncharacterized protein</fullName>
    </submittedName>
</protein>
<keyword evidence="1" id="KW-0175">Coiled coil</keyword>
<gene>
    <name evidence="2" type="ORF">KL86DYS2_12768</name>
</gene>
<dbReference type="RefSeq" id="WP_296950746.1">
    <property type="nucleotide sequence ID" value="NZ_LT599021.1"/>
</dbReference>
<reference evidence="2" key="1">
    <citation type="submission" date="2016-04" db="EMBL/GenBank/DDBJ databases">
        <authorList>
            <person name="Evans L.H."/>
            <person name="Alamgir A."/>
            <person name="Owens N."/>
            <person name="Weber N.D."/>
            <person name="Virtaneva K."/>
            <person name="Barbian K."/>
            <person name="Babar A."/>
            <person name="Rosenke K."/>
        </authorList>
    </citation>
    <scope>NUCLEOTIDE SEQUENCE</scope>
    <source>
        <strain evidence="2">86-2</strain>
    </source>
</reference>
<dbReference type="AlphaFoldDB" id="A0A212K0M3"/>
<dbReference type="SUPFAM" id="SSF55874">
    <property type="entry name" value="ATPase domain of HSP90 chaperone/DNA topoisomerase II/histidine kinase"/>
    <property type="match status" value="1"/>
</dbReference>
<name>A0A212K0M3_9BACT</name>
<evidence type="ECO:0000313" key="2">
    <source>
        <dbReference type="EMBL" id="SBW05310.1"/>
    </source>
</evidence>
<organism evidence="2">
    <name type="scientific">uncultured Dysgonomonas sp</name>
    <dbReference type="NCBI Taxonomy" id="206096"/>
    <lineage>
        <taxon>Bacteria</taxon>
        <taxon>Pseudomonadati</taxon>
        <taxon>Bacteroidota</taxon>
        <taxon>Bacteroidia</taxon>
        <taxon>Bacteroidales</taxon>
        <taxon>Dysgonomonadaceae</taxon>
        <taxon>Dysgonomonas</taxon>
        <taxon>environmental samples</taxon>
    </lineage>
</organism>
<feature type="coiled-coil region" evidence="1">
    <location>
        <begin position="969"/>
        <end position="999"/>
    </location>
</feature>
<dbReference type="InterPro" id="IPR036890">
    <property type="entry name" value="HATPase_C_sf"/>
</dbReference>
<evidence type="ECO:0000256" key="1">
    <source>
        <dbReference type="SAM" id="Coils"/>
    </source>
</evidence>
<proteinExistence type="predicted"/>
<accession>A0A212K0M3</accession>
<dbReference type="EMBL" id="FLUL01000001">
    <property type="protein sequence ID" value="SBW05310.1"/>
    <property type="molecule type" value="Genomic_DNA"/>
</dbReference>